<sequence length="112" mass="12742">MIKSILDHCAVMLQDLELGIELCETVFGMTVRKTEMKEERIFQIWFDQGIQLIRSDFPAVMEHGFVNHIGIRVSDVKTCLAQAERFGAKSLAKGNNWIVFPFGLCVEVLPIE</sequence>
<gene>
    <name evidence="1" type="ORF">SDC9_109347</name>
</gene>
<name>A0A645BAI4_9ZZZZ</name>
<comment type="caution">
    <text evidence="1">The sequence shown here is derived from an EMBL/GenBank/DDBJ whole genome shotgun (WGS) entry which is preliminary data.</text>
</comment>
<organism evidence="1">
    <name type="scientific">bioreactor metagenome</name>
    <dbReference type="NCBI Taxonomy" id="1076179"/>
    <lineage>
        <taxon>unclassified sequences</taxon>
        <taxon>metagenomes</taxon>
        <taxon>ecological metagenomes</taxon>
    </lineage>
</organism>
<reference evidence="1" key="1">
    <citation type="submission" date="2019-08" db="EMBL/GenBank/DDBJ databases">
        <authorList>
            <person name="Kucharzyk K."/>
            <person name="Murdoch R.W."/>
            <person name="Higgins S."/>
            <person name="Loffler F."/>
        </authorList>
    </citation>
    <scope>NUCLEOTIDE SEQUENCE</scope>
</reference>
<protein>
    <recommendedName>
        <fullName evidence="2">VOC domain-containing protein</fullName>
    </recommendedName>
</protein>
<dbReference type="AlphaFoldDB" id="A0A645BAI4"/>
<dbReference type="Gene3D" id="3.10.180.10">
    <property type="entry name" value="2,3-Dihydroxybiphenyl 1,2-Dioxygenase, domain 1"/>
    <property type="match status" value="1"/>
</dbReference>
<evidence type="ECO:0000313" key="1">
    <source>
        <dbReference type="EMBL" id="MPM62475.1"/>
    </source>
</evidence>
<evidence type="ECO:0008006" key="2">
    <source>
        <dbReference type="Google" id="ProtNLM"/>
    </source>
</evidence>
<proteinExistence type="predicted"/>
<dbReference type="EMBL" id="VSSQ01018882">
    <property type="protein sequence ID" value="MPM62475.1"/>
    <property type="molecule type" value="Genomic_DNA"/>
</dbReference>
<accession>A0A645BAI4</accession>
<dbReference type="SUPFAM" id="SSF54593">
    <property type="entry name" value="Glyoxalase/Bleomycin resistance protein/Dihydroxybiphenyl dioxygenase"/>
    <property type="match status" value="1"/>
</dbReference>
<dbReference type="InterPro" id="IPR029068">
    <property type="entry name" value="Glyas_Bleomycin-R_OHBP_Dase"/>
</dbReference>